<dbReference type="GO" id="GO:0080043">
    <property type="term" value="F:quercetin 3-O-glucosyltransferase activity"/>
    <property type="evidence" value="ECO:0007669"/>
    <property type="project" value="TreeGrafter"/>
</dbReference>
<dbReference type="Proteomes" id="UP000541444">
    <property type="component" value="Unassembled WGS sequence"/>
</dbReference>
<organism evidence="2 3">
    <name type="scientific">Kingdonia uniflora</name>
    <dbReference type="NCBI Taxonomy" id="39325"/>
    <lineage>
        <taxon>Eukaryota</taxon>
        <taxon>Viridiplantae</taxon>
        <taxon>Streptophyta</taxon>
        <taxon>Embryophyta</taxon>
        <taxon>Tracheophyta</taxon>
        <taxon>Spermatophyta</taxon>
        <taxon>Magnoliopsida</taxon>
        <taxon>Ranunculales</taxon>
        <taxon>Circaeasteraceae</taxon>
        <taxon>Kingdonia</taxon>
    </lineage>
</organism>
<dbReference type="OrthoDB" id="780888at2759"/>
<accession>A0A7J7LSA0</accession>
<comment type="caution">
    <text evidence="2">The sequence shown here is derived from an EMBL/GenBank/DDBJ whole genome shotgun (WGS) entry which is preliminary data.</text>
</comment>
<dbReference type="Gene3D" id="3.40.50.2000">
    <property type="entry name" value="Glycogen Phosphorylase B"/>
    <property type="match status" value="2"/>
</dbReference>
<evidence type="ECO:0000313" key="2">
    <source>
        <dbReference type="EMBL" id="KAF6145531.1"/>
    </source>
</evidence>
<proteinExistence type="inferred from homology"/>
<dbReference type="GO" id="GO:0080044">
    <property type="term" value="F:quercetin 7-O-glucosyltransferase activity"/>
    <property type="evidence" value="ECO:0007669"/>
    <property type="project" value="TreeGrafter"/>
</dbReference>
<gene>
    <name evidence="2" type="ORF">GIB67_037564</name>
</gene>
<dbReference type="PANTHER" id="PTHR11926:SF774">
    <property type="entry name" value="UDP-GLYCOSYLTRANSFERASE 85A1-RELATED"/>
    <property type="match status" value="1"/>
</dbReference>
<dbReference type="SUPFAM" id="SSF53756">
    <property type="entry name" value="UDP-Glycosyltransferase/glycogen phosphorylase"/>
    <property type="match status" value="1"/>
</dbReference>
<evidence type="ECO:0000313" key="3">
    <source>
        <dbReference type="Proteomes" id="UP000541444"/>
    </source>
</evidence>
<comment type="similarity">
    <text evidence="1">Belongs to the UDP-glycosyltransferase family.</text>
</comment>
<reference evidence="2 3" key="1">
    <citation type="journal article" date="2020" name="IScience">
        <title>Genome Sequencing of the Endangered Kingdonia uniflora (Circaeasteraceae, Ranunculales) Reveals Potential Mechanisms of Evolutionary Specialization.</title>
        <authorList>
            <person name="Sun Y."/>
            <person name="Deng T."/>
            <person name="Zhang A."/>
            <person name="Moore M.J."/>
            <person name="Landis J.B."/>
            <person name="Lin N."/>
            <person name="Zhang H."/>
            <person name="Zhang X."/>
            <person name="Huang J."/>
            <person name="Zhang X."/>
            <person name="Sun H."/>
            <person name="Wang H."/>
        </authorList>
    </citation>
    <scope>NUCLEOTIDE SEQUENCE [LARGE SCALE GENOMIC DNA]</scope>
    <source>
        <strain evidence="2">TB1705</strain>
        <tissue evidence="2">Leaf</tissue>
    </source>
</reference>
<sequence>MNCRYSCVHWVIGVEIKSNVRRDNVENLVRMLMKGKNRKEMKMKTIELKKKAEEATASGGSSYLNVKRIV</sequence>
<evidence type="ECO:0000256" key="1">
    <source>
        <dbReference type="ARBA" id="ARBA00009995"/>
    </source>
</evidence>
<dbReference type="PANTHER" id="PTHR11926">
    <property type="entry name" value="GLUCOSYL/GLUCURONOSYL TRANSFERASES"/>
    <property type="match status" value="1"/>
</dbReference>
<dbReference type="AlphaFoldDB" id="A0A7J7LSA0"/>
<protein>
    <submittedName>
        <fullName evidence="2">Uncharacterized protein</fullName>
    </submittedName>
</protein>
<name>A0A7J7LSA0_9MAGN</name>
<dbReference type="EMBL" id="JACGCM010002050">
    <property type="protein sequence ID" value="KAF6145531.1"/>
    <property type="molecule type" value="Genomic_DNA"/>
</dbReference>
<keyword evidence="3" id="KW-1185">Reference proteome</keyword>